<reference evidence="1" key="1">
    <citation type="submission" date="2021-05" db="EMBL/GenBank/DDBJ databases">
        <authorList>
            <person name="Alioto T."/>
            <person name="Alioto T."/>
            <person name="Gomez Garrido J."/>
        </authorList>
    </citation>
    <scope>NUCLEOTIDE SEQUENCE</scope>
</reference>
<name>A0A8D8AFD9_CULPI</name>
<dbReference type="EMBL" id="HBUE01023686">
    <property type="protein sequence ID" value="CAG6453712.1"/>
    <property type="molecule type" value="Transcribed_RNA"/>
</dbReference>
<dbReference type="EMBL" id="HBUE01023683">
    <property type="protein sequence ID" value="CAG6453710.1"/>
    <property type="molecule type" value="Transcribed_RNA"/>
</dbReference>
<dbReference type="EMBL" id="HBUE01023685">
    <property type="protein sequence ID" value="CAG6453711.1"/>
    <property type="molecule type" value="Transcribed_RNA"/>
</dbReference>
<proteinExistence type="predicted"/>
<organism evidence="1">
    <name type="scientific">Culex pipiens</name>
    <name type="common">House mosquito</name>
    <dbReference type="NCBI Taxonomy" id="7175"/>
    <lineage>
        <taxon>Eukaryota</taxon>
        <taxon>Metazoa</taxon>
        <taxon>Ecdysozoa</taxon>
        <taxon>Arthropoda</taxon>
        <taxon>Hexapoda</taxon>
        <taxon>Insecta</taxon>
        <taxon>Pterygota</taxon>
        <taxon>Neoptera</taxon>
        <taxon>Endopterygota</taxon>
        <taxon>Diptera</taxon>
        <taxon>Nematocera</taxon>
        <taxon>Culicoidea</taxon>
        <taxon>Culicidae</taxon>
        <taxon>Culicinae</taxon>
        <taxon>Culicini</taxon>
        <taxon>Culex</taxon>
        <taxon>Culex</taxon>
    </lineage>
</organism>
<evidence type="ECO:0000313" key="1">
    <source>
        <dbReference type="EMBL" id="CAG6453712.1"/>
    </source>
</evidence>
<dbReference type="AlphaFoldDB" id="A0A8D8AFD9"/>
<sequence length="144" mass="16697">MFRRENQDGLPGVLGVDQIYLDCRAAYFAETDDNILQAVKLLLNVQMLKVVSGSVERRHHADHLNLQRTTRGRQLIDTRSLWSVHLNARFLLGNDGKSTHKKVHKHEHRAVHLIHLRLTCDVLQKFQHYVGQPQQRLEIVVQKA</sequence>
<accession>A0A8D8AFD9</accession>
<protein>
    <submittedName>
        <fullName evidence="1">(northern house mosquito) hypothetical protein</fullName>
    </submittedName>
</protein>